<dbReference type="InterPro" id="IPR000086">
    <property type="entry name" value="NUDIX_hydrolase_dom"/>
</dbReference>
<feature type="domain" description="Nudix hydrolase" evidence="15">
    <location>
        <begin position="57"/>
        <end position="197"/>
    </location>
</feature>
<dbReference type="Proteomes" id="UP000733611">
    <property type="component" value="Unassembled WGS sequence"/>
</dbReference>
<comment type="cofactor">
    <cofactor evidence="1 13">
        <name>Mg(2+)</name>
        <dbReference type="ChEBI" id="CHEBI:18420"/>
    </cofactor>
</comment>
<evidence type="ECO:0000256" key="14">
    <source>
        <dbReference type="PIRSR" id="PIRSR604385-3"/>
    </source>
</evidence>
<sequence length="219" mass="24686">MDRFDELAAPRFNINDVVIHEKKRVFQKHFAVDLYRVSYKKFNGGTTRILDREIFERDADAVAILPFDPVSEEVVLIEQFRPGALKDKVSPWLIEIVAGMIDQGETELQAAVRELQEESGLAVTEQDLHYINAVYPSPGGCSEKVTLYVGKITASHLLSHGGVEEESEDIRIFKVPAKKAFEFCKTGRINNAAALIALQYLEINYDKVRQLFLGQASEV</sequence>
<evidence type="ECO:0000256" key="13">
    <source>
        <dbReference type="PIRSR" id="PIRSR604385-2"/>
    </source>
</evidence>
<dbReference type="GO" id="GO:0005829">
    <property type="term" value="C:cytosol"/>
    <property type="evidence" value="ECO:0007669"/>
    <property type="project" value="TreeGrafter"/>
</dbReference>
<dbReference type="Pfam" id="PF00293">
    <property type="entry name" value="NUDIX"/>
    <property type="match status" value="1"/>
</dbReference>
<reference evidence="16" key="1">
    <citation type="journal article" date="2021" name="PeerJ">
        <title>Extensive microbial diversity within the chicken gut microbiome revealed by metagenomics and culture.</title>
        <authorList>
            <person name="Gilroy R."/>
            <person name="Ravi A."/>
            <person name="Getino M."/>
            <person name="Pursley I."/>
            <person name="Horton D.L."/>
            <person name="Alikhan N.F."/>
            <person name="Baker D."/>
            <person name="Gharbi K."/>
            <person name="Hall N."/>
            <person name="Watson M."/>
            <person name="Adriaenssens E.M."/>
            <person name="Foster-Nyarko E."/>
            <person name="Jarju S."/>
            <person name="Secka A."/>
            <person name="Antonio M."/>
            <person name="Oren A."/>
            <person name="Chaudhuri R.R."/>
            <person name="La Ragione R."/>
            <person name="Hildebrand F."/>
            <person name="Pallen M.J."/>
        </authorList>
    </citation>
    <scope>NUCLEOTIDE SEQUENCE</scope>
    <source>
        <strain evidence="16">378</strain>
    </source>
</reference>
<comment type="catalytic activity">
    <reaction evidence="12">
        <text>ADP-D-ribose + H2O = D-ribose 5-phosphate + AMP + 2 H(+)</text>
        <dbReference type="Rhea" id="RHEA:10412"/>
        <dbReference type="ChEBI" id="CHEBI:15377"/>
        <dbReference type="ChEBI" id="CHEBI:15378"/>
        <dbReference type="ChEBI" id="CHEBI:57967"/>
        <dbReference type="ChEBI" id="CHEBI:78346"/>
        <dbReference type="ChEBI" id="CHEBI:456215"/>
        <dbReference type="EC" id="3.6.1.13"/>
    </reaction>
</comment>
<evidence type="ECO:0000259" key="15">
    <source>
        <dbReference type="PROSITE" id="PS51462"/>
    </source>
</evidence>
<evidence type="ECO:0000256" key="9">
    <source>
        <dbReference type="ARBA" id="ARBA00030162"/>
    </source>
</evidence>
<evidence type="ECO:0000256" key="4">
    <source>
        <dbReference type="ARBA" id="ARBA00013297"/>
    </source>
</evidence>
<dbReference type="GO" id="GO:0006753">
    <property type="term" value="P:nucleoside phosphate metabolic process"/>
    <property type="evidence" value="ECO:0007669"/>
    <property type="project" value="TreeGrafter"/>
</dbReference>
<dbReference type="EC" id="3.6.1.13" evidence="3"/>
<dbReference type="GO" id="GO:0019693">
    <property type="term" value="P:ribose phosphate metabolic process"/>
    <property type="evidence" value="ECO:0007669"/>
    <property type="project" value="TreeGrafter"/>
</dbReference>
<dbReference type="NCBIfam" id="TIGR00052">
    <property type="entry name" value="nudix-type nucleoside diphosphatase, YffH/AdpP family"/>
    <property type="match status" value="1"/>
</dbReference>
<keyword evidence="6" id="KW-0378">Hydrolase</keyword>
<accession>A0A948TEM9</accession>
<dbReference type="InterPro" id="IPR020084">
    <property type="entry name" value="NUDIX_hydrolase_CS"/>
</dbReference>
<evidence type="ECO:0000256" key="6">
    <source>
        <dbReference type="ARBA" id="ARBA00022801"/>
    </source>
</evidence>
<feature type="binding site" evidence="13">
    <location>
        <position position="118"/>
    </location>
    <ligand>
        <name>Mg(2+)</name>
        <dbReference type="ChEBI" id="CHEBI:18420"/>
        <label>1</label>
    </ligand>
</feature>
<evidence type="ECO:0000256" key="2">
    <source>
        <dbReference type="ARBA" id="ARBA00007482"/>
    </source>
</evidence>
<evidence type="ECO:0000256" key="11">
    <source>
        <dbReference type="ARBA" id="ARBA00033056"/>
    </source>
</evidence>
<evidence type="ECO:0000256" key="5">
    <source>
        <dbReference type="ARBA" id="ARBA00022723"/>
    </source>
</evidence>
<reference evidence="16" key="2">
    <citation type="submission" date="2021-04" db="EMBL/GenBank/DDBJ databases">
        <authorList>
            <person name="Gilroy R."/>
        </authorList>
    </citation>
    <scope>NUCLEOTIDE SEQUENCE</scope>
    <source>
        <strain evidence="16">378</strain>
    </source>
</reference>
<proteinExistence type="inferred from homology"/>
<dbReference type="InterPro" id="IPR015797">
    <property type="entry name" value="NUDIX_hydrolase-like_dom_sf"/>
</dbReference>
<evidence type="ECO:0000256" key="7">
    <source>
        <dbReference type="ARBA" id="ARBA00022842"/>
    </source>
</evidence>
<dbReference type="GO" id="GO:0046872">
    <property type="term" value="F:metal ion binding"/>
    <property type="evidence" value="ECO:0007669"/>
    <property type="project" value="UniProtKB-KW"/>
</dbReference>
<dbReference type="PANTHER" id="PTHR11839:SF5">
    <property type="entry name" value="ADP-RIBOSE PYROPHOSPHATASE"/>
    <property type="match status" value="1"/>
</dbReference>
<evidence type="ECO:0000256" key="8">
    <source>
        <dbReference type="ARBA" id="ARBA00025164"/>
    </source>
</evidence>
<dbReference type="EMBL" id="JAHLFE010000017">
    <property type="protein sequence ID" value="MBU3843470.1"/>
    <property type="molecule type" value="Genomic_DNA"/>
</dbReference>
<dbReference type="AlphaFoldDB" id="A0A948TEM9"/>
<feature type="binding site" evidence="13">
    <location>
        <position position="168"/>
    </location>
    <ligand>
        <name>Mg(2+)</name>
        <dbReference type="ChEBI" id="CHEBI:18420"/>
        <label>1</label>
    </ligand>
</feature>
<evidence type="ECO:0000313" key="16">
    <source>
        <dbReference type="EMBL" id="MBU3843470.1"/>
    </source>
</evidence>
<dbReference type="SUPFAM" id="SSF55811">
    <property type="entry name" value="Nudix"/>
    <property type="match status" value="1"/>
</dbReference>
<dbReference type="GO" id="GO:0019144">
    <property type="term" value="F:ADP-sugar diphosphatase activity"/>
    <property type="evidence" value="ECO:0007669"/>
    <property type="project" value="TreeGrafter"/>
</dbReference>
<feature type="short sequence motif" description="Nudix box" evidence="14">
    <location>
        <begin position="99"/>
        <end position="121"/>
    </location>
</feature>
<comment type="similarity">
    <text evidence="2">Belongs to the Nudix hydrolase family. NudF subfamily.</text>
</comment>
<comment type="function">
    <text evidence="8">Acts on ADP-mannose and ADP-glucose as well as ADP-ribose. Prevents glycogen biosynthesis. The reaction catalyzed by this enzyme is a limiting step of the gluconeogenic process.</text>
</comment>
<keyword evidence="7 13" id="KW-0460">Magnesium</keyword>
<gene>
    <name evidence="16" type="ORF">H9847_01140</name>
</gene>
<comment type="caution">
    <text evidence="16">The sequence shown here is derived from an EMBL/GenBank/DDBJ whole genome shotgun (WGS) entry which is preliminary data.</text>
</comment>
<evidence type="ECO:0000256" key="1">
    <source>
        <dbReference type="ARBA" id="ARBA00001946"/>
    </source>
</evidence>
<feature type="binding site" evidence="13">
    <location>
        <position position="114"/>
    </location>
    <ligand>
        <name>Mg(2+)</name>
        <dbReference type="ChEBI" id="CHEBI:18420"/>
        <label>1</label>
    </ligand>
</feature>
<evidence type="ECO:0000256" key="10">
    <source>
        <dbReference type="ARBA" id="ARBA00030308"/>
    </source>
</evidence>
<name>A0A948TEM9_9GAMM</name>
<protein>
    <recommendedName>
        <fullName evidence="4">ADP-ribose pyrophosphatase</fullName>
        <ecNumber evidence="3">3.6.1.13</ecNumber>
    </recommendedName>
    <alternativeName>
        <fullName evidence="9">ADP-ribose diphosphatase</fullName>
    </alternativeName>
    <alternativeName>
        <fullName evidence="11">ADP-ribose phosphohydrolase</fullName>
    </alternativeName>
    <alternativeName>
        <fullName evidence="10">Adenosine diphosphoribose pyrophosphatase</fullName>
    </alternativeName>
</protein>
<evidence type="ECO:0000256" key="12">
    <source>
        <dbReference type="ARBA" id="ARBA00049546"/>
    </source>
</evidence>
<evidence type="ECO:0000313" key="17">
    <source>
        <dbReference type="Proteomes" id="UP000733611"/>
    </source>
</evidence>
<feature type="binding site" evidence="13">
    <location>
        <position position="98"/>
    </location>
    <ligand>
        <name>Mg(2+)</name>
        <dbReference type="ChEBI" id="CHEBI:18420"/>
        <label>1</label>
    </ligand>
</feature>
<dbReference type="Gene3D" id="3.90.79.10">
    <property type="entry name" value="Nucleoside Triphosphate Pyrophosphohydrolase"/>
    <property type="match status" value="1"/>
</dbReference>
<dbReference type="CDD" id="cd24155">
    <property type="entry name" value="NUDIX_ADPRase"/>
    <property type="match status" value="1"/>
</dbReference>
<keyword evidence="5 13" id="KW-0479">Metal-binding</keyword>
<dbReference type="PROSITE" id="PS51462">
    <property type="entry name" value="NUDIX"/>
    <property type="match status" value="1"/>
</dbReference>
<dbReference type="InterPro" id="IPR004385">
    <property type="entry name" value="NDP_pyrophosphatase"/>
</dbReference>
<organism evidence="16 17">
    <name type="scientific">Candidatus Anaerobiospirillum pullicola</name>
    <dbReference type="NCBI Taxonomy" id="2838451"/>
    <lineage>
        <taxon>Bacteria</taxon>
        <taxon>Pseudomonadati</taxon>
        <taxon>Pseudomonadota</taxon>
        <taxon>Gammaproteobacteria</taxon>
        <taxon>Aeromonadales</taxon>
        <taxon>Succinivibrionaceae</taxon>
        <taxon>Anaerobiospirillum</taxon>
    </lineage>
</organism>
<dbReference type="PROSITE" id="PS00893">
    <property type="entry name" value="NUDIX_BOX"/>
    <property type="match status" value="1"/>
</dbReference>
<evidence type="ECO:0000256" key="3">
    <source>
        <dbReference type="ARBA" id="ARBA00012453"/>
    </source>
</evidence>
<dbReference type="PANTHER" id="PTHR11839">
    <property type="entry name" value="UDP/ADP-SUGAR PYROPHOSPHATASE"/>
    <property type="match status" value="1"/>
</dbReference>
<dbReference type="GO" id="GO:0047631">
    <property type="term" value="F:ADP-ribose diphosphatase activity"/>
    <property type="evidence" value="ECO:0007669"/>
    <property type="project" value="UniProtKB-EC"/>
</dbReference>